<dbReference type="Proteomes" id="UP000253307">
    <property type="component" value="Unassembled WGS sequence"/>
</dbReference>
<comment type="caution">
    <text evidence="8">The sequence shown here is derived from an EMBL/GenBank/DDBJ whole genome shotgun (WGS) entry which is preliminary data.</text>
</comment>
<feature type="transmembrane region" description="Helical" evidence="7">
    <location>
        <begin position="100"/>
        <end position="118"/>
    </location>
</feature>
<keyword evidence="5 7" id="KW-1133">Transmembrane helix</keyword>
<feature type="transmembrane region" description="Helical" evidence="7">
    <location>
        <begin position="59"/>
        <end position="80"/>
    </location>
</feature>
<dbReference type="PANTHER" id="PTHR30589:SF0">
    <property type="entry name" value="PHOSPHATIDYLGLYCEROL--PROLIPOPROTEIN DIACYLGLYCERYL TRANSFERASE"/>
    <property type="match status" value="1"/>
</dbReference>
<keyword evidence="8" id="KW-0449">Lipoprotein</keyword>
<evidence type="ECO:0000256" key="3">
    <source>
        <dbReference type="ARBA" id="ARBA00022679"/>
    </source>
</evidence>
<feature type="transmembrane region" description="Helical" evidence="7">
    <location>
        <begin position="130"/>
        <end position="148"/>
    </location>
</feature>
<dbReference type="UniPathway" id="UPA00664"/>
<evidence type="ECO:0000256" key="1">
    <source>
        <dbReference type="ARBA" id="ARBA00007150"/>
    </source>
</evidence>
<keyword evidence="2 7" id="KW-1003">Cell membrane</keyword>
<dbReference type="InterPro" id="IPR001640">
    <property type="entry name" value="Lgt"/>
</dbReference>
<evidence type="ECO:0000256" key="6">
    <source>
        <dbReference type="ARBA" id="ARBA00023136"/>
    </source>
</evidence>
<comment type="pathway">
    <text evidence="7">Protein modification; lipoprotein biosynthesis (diacylglyceryl transfer).</text>
</comment>
<name>A0A368BUW5_9GAMM</name>
<comment type="similarity">
    <text evidence="1 7">Belongs to the Lgt family.</text>
</comment>
<evidence type="ECO:0000256" key="2">
    <source>
        <dbReference type="ARBA" id="ARBA00022475"/>
    </source>
</evidence>
<dbReference type="AlphaFoldDB" id="A0A368BUW5"/>
<evidence type="ECO:0000256" key="7">
    <source>
        <dbReference type="HAMAP-Rule" id="MF_01147"/>
    </source>
</evidence>
<comment type="subcellular location">
    <subcellularLocation>
        <location evidence="7">Cell membrane</location>
        <topology evidence="7">Multi-pass membrane protein</topology>
    </subcellularLocation>
</comment>
<keyword evidence="6 7" id="KW-0472">Membrane</keyword>
<feature type="transmembrane region" description="Helical" evidence="7">
    <location>
        <begin position="241"/>
        <end position="259"/>
    </location>
</feature>
<evidence type="ECO:0000256" key="4">
    <source>
        <dbReference type="ARBA" id="ARBA00022692"/>
    </source>
</evidence>
<dbReference type="EMBL" id="QOPE01000017">
    <property type="protein sequence ID" value="RCL41041.1"/>
    <property type="molecule type" value="Genomic_DNA"/>
</dbReference>
<keyword evidence="3 7" id="KW-0808">Transferase</keyword>
<reference evidence="8 9" key="1">
    <citation type="journal article" date="2018" name="Microbiome">
        <title>Fine metagenomic profile of the Mediterranean stratified and mixed water columns revealed by assembly and recruitment.</title>
        <authorList>
            <person name="Haro-Moreno J.M."/>
            <person name="Lopez-Perez M."/>
            <person name="De La Torre J.R."/>
            <person name="Picazo A."/>
            <person name="Camacho A."/>
            <person name="Rodriguez-Valera F."/>
        </authorList>
    </citation>
    <scope>NUCLEOTIDE SEQUENCE [LARGE SCALE GENOMIC DNA]</scope>
    <source>
        <strain evidence="8">MED-G82</strain>
    </source>
</reference>
<dbReference type="HAMAP" id="MF_01147">
    <property type="entry name" value="Lgt"/>
    <property type="match status" value="1"/>
</dbReference>
<dbReference type="Pfam" id="PF01790">
    <property type="entry name" value="LGT"/>
    <property type="match status" value="1"/>
</dbReference>
<feature type="transmembrane region" description="Helical" evidence="7">
    <location>
        <begin position="179"/>
        <end position="197"/>
    </location>
</feature>
<dbReference type="EC" id="2.5.1.145" evidence="7"/>
<feature type="transmembrane region" description="Helical" evidence="7">
    <location>
        <begin position="204"/>
        <end position="221"/>
    </location>
</feature>
<feature type="transmembrane region" description="Helical" evidence="7">
    <location>
        <begin position="21"/>
        <end position="39"/>
    </location>
</feature>
<comment type="function">
    <text evidence="7">Catalyzes the transfer of the diacylglyceryl group from phosphatidylglycerol to the sulfhydryl group of the N-terminal cysteine of a prolipoprotein, the first step in the formation of mature lipoproteins.</text>
</comment>
<feature type="binding site" evidence="7">
    <location>
        <position position="143"/>
    </location>
    <ligand>
        <name>a 1,2-diacyl-sn-glycero-3-phospho-(1'-sn-glycerol)</name>
        <dbReference type="ChEBI" id="CHEBI:64716"/>
    </ligand>
</feature>
<accession>A0A368BUW5</accession>
<evidence type="ECO:0000256" key="5">
    <source>
        <dbReference type="ARBA" id="ARBA00022989"/>
    </source>
</evidence>
<dbReference type="GO" id="GO:0008961">
    <property type="term" value="F:phosphatidylglycerol-prolipoprotein diacylglyceryl transferase activity"/>
    <property type="evidence" value="ECO:0007669"/>
    <property type="project" value="UniProtKB-UniRule"/>
</dbReference>
<dbReference type="PANTHER" id="PTHR30589">
    <property type="entry name" value="PROLIPOPROTEIN DIACYLGLYCERYL TRANSFERASE"/>
    <property type="match status" value="1"/>
</dbReference>
<evidence type="ECO:0000313" key="8">
    <source>
        <dbReference type="EMBL" id="RCL41041.1"/>
    </source>
</evidence>
<evidence type="ECO:0000313" key="9">
    <source>
        <dbReference type="Proteomes" id="UP000253307"/>
    </source>
</evidence>
<dbReference type="GO" id="GO:0042158">
    <property type="term" value="P:lipoprotein biosynthetic process"/>
    <property type="evidence" value="ECO:0007669"/>
    <property type="project" value="UniProtKB-UniRule"/>
</dbReference>
<organism evidence="8 9">
    <name type="scientific">SAR86 cluster bacterium</name>
    <dbReference type="NCBI Taxonomy" id="2030880"/>
    <lineage>
        <taxon>Bacteria</taxon>
        <taxon>Pseudomonadati</taxon>
        <taxon>Pseudomonadota</taxon>
        <taxon>Gammaproteobacteria</taxon>
        <taxon>SAR86 cluster</taxon>
    </lineage>
</organism>
<dbReference type="NCBIfam" id="TIGR00544">
    <property type="entry name" value="lgt"/>
    <property type="match status" value="1"/>
</dbReference>
<gene>
    <name evidence="7" type="primary">lgt</name>
    <name evidence="8" type="ORF">DBW96_02665</name>
</gene>
<protein>
    <recommendedName>
        <fullName evidence="7">Phosphatidylglycerol--prolipoprotein diacylglyceryl transferase</fullName>
        <ecNumber evidence="7">2.5.1.145</ecNumber>
    </recommendedName>
</protein>
<comment type="catalytic activity">
    <reaction evidence="7">
        <text>L-cysteinyl-[prolipoprotein] + a 1,2-diacyl-sn-glycero-3-phospho-(1'-sn-glycerol) = an S-1,2-diacyl-sn-glyceryl-L-cysteinyl-[prolipoprotein] + sn-glycerol 1-phosphate + H(+)</text>
        <dbReference type="Rhea" id="RHEA:56712"/>
        <dbReference type="Rhea" id="RHEA-COMP:14679"/>
        <dbReference type="Rhea" id="RHEA-COMP:14680"/>
        <dbReference type="ChEBI" id="CHEBI:15378"/>
        <dbReference type="ChEBI" id="CHEBI:29950"/>
        <dbReference type="ChEBI" id="CHEBI:57685"/>
        <dbReference type="ChEBI" id="CHEBI:64716"/>
        <dbReference type="ChEBI" id="CHEBI:140658"/>
        <dbReference type="EC" id="2.5.1.145"/>
    </reaction>
</comment>
<proteinExistence type="inferred from homology"/>
<sequence length="267" mass="30171">MIELPEFFNNPSIIEIGNFRIQYYALTWILSAILIFQHLKRSKILAAEGLSHEQINDMVFIWGLFFGAMFGGRVGYMIFYGTEQLISNPLSLFYVWQGGLSFHGGLLGVIASMFLFSVKKKISFLSVMDAVALSMPIGLGLVRLGNFFNGELFGKPTSGSWGFIFPTDPYGYPRHPSQIYELILEGFVLFYVLYLVSKLKPKPGVIASSLLIFYGLFRFSVEFFREPDAHLGYLTFNLSMGQILSLPMIIFGIILVLFFSNKHAKLS</sequence>
<dbReference type="GO" id="GO:0005886">
    <property type="term" value="C:plasma membrane"/>
    <property type="evidence" value="ECO:0007669"/>
    <property type="project" value="UniProtKB-SubCell"/>
</dbReference>
<keyword evidence="4 7" id="KW-0812">Transmembrane</keyword>